<feature type="domain" description="SHS2" evidence="1">
    <location>
        <begin position="27"/>
        <end position="186"/>
    </location>
</feature>
<dbReference type="CDD" id="cd24049">
    <property type="entry name" value="ASKHA_NBD_PilM"/>
    <property type="match status" value="1"/>
</dbReference>
<dbReference type="RefSeq" id="WP_106259242.1">
    <property type="nucleotide sequence ID" value="NZ_CAWNSW010000035.1"/>
</dbReference>
<dbReference type="AlphaFoldDB" id="A0A2T1DXS7"/>
<name>A0A2T1DXS7_9CYAN</name>
<dbReference type="Proteomes" id="UP000239576">
    <property type="component" value="Unassembled WGS sequence"/>
</dbReference>
<evidence type="ECO:0000313" key="2">
    <source>
        <dbReference type="EMBL" id="PSB25241.1"/>
    </source>
</evidence>
<comment type="caution">
    <text evidence="2">The sequence shown here is derived from an EMBL/GenBank/DDBJ whole genome shotgun (WGS) entry which is preliminary data.</text>
</comment>
<keyword evidence="3" id="KW-1185">Reference proteome</keyword>
<protein>
    <submittedName>
        <fullName evidence="2">Pilus assembly protein PilM</fullName>
    </submittedName>
</protein>
<accession>A0A2T1DXS7</accession>
<reference evidence="2 3" key="2">
    <citation type="submission" date="2018-03" db="EMBL/GenBank/DDBJ databases">
        <title>The ancient ancestry and fast evolution of plastids.</title>
        <authorList>
            <person name="Moore K.R."/>
            <person name="Magnabosco C."/>
            <person name="Momper L."/>
            <person name="Gold D.A."/>
            <person name="Bosak T."/>
            <person name="Fournier G.P."/>
        </authorList>
    </citation>
    <scope>NUCLEOTIDE SEQUENCE [LARGE SCALE GENOMIC DNA]</scope>
    <source>
        <strain evidence="2 3">ULC18</strain>
    </source>
</reference>
<dbReference type="InterPro" id="IPR043129">
    <property type="entry name" value="ATPase_NBD"/>
</dbReference>
<proteinExistence type="predicted"/>
<dbReference type="Gene3D" id="3.30.1490.300">
    <property type="match status" value="1"/>
</dbReference>
<dbReference type="SUPFAM" id="SSF53067">
    <property type="entry name" value="Actin-like ATPase domain"/>
    <property type="match status" value="2"/>
</dbReference>
<gene>
    <name evidence="2" type="ORF">C7B82_24005</name>
</gene>
<reference evidence="3" key="1">
    <citation type="submission" date="2018-02" db="EMBL/GenBank/DDBJ databases">
        <authorList>
            <person name="Moore K."/>
            <person name="Momper L."/>
        </authorList>
    </citation>
    <scope>NUCLEOTIDE SEQUENCE [LARGE SCALE GENOMIC DNA]</scope>
    <source>
        <strain evidence="3">ULC18</strain>
    </source>
</reference>
<dbReference type="SMART" id="SM00842">
    <property type="entry name" value="FtsA"/>
    <property type="match status" value="1"/>
</dbReference>
<dbReference type="InterPro" id="IPR050696">
    <property type="entry name" value="FtsA/MreB"/>
</dbReference>
<organism evidence="2 3">
    <name type="scientific">Stenomitos frigidus ULC18</name>
    <dbReference type="NCBI Taxonomy" id="2107698"/>
    <lineage>
        <taxon>Bacteria</taxon>
        <taxon>Bacillati</taxon>
        <taxon>Cyanobacteriota</taxon>
        <taxon>Cyanophyceae</taxon>
        <taxon>Leptolyngbyales</taxon>
        <taxon>Leptolyngbyaceae</taxon>
        <taxon>Stenomitos</taxon>
    </lineage>
</organism>
<dbReference type="GO" id="GO:0051301">
    <property type="term" value="P:cell division"/>
    <property type="evidence" value="ECO:0007669"/>
    <property type="project" value="InterPro"/>
</dbReference>
<dbReference type="PANTHER" id="PTHR32432">
    <property type="entry name" value="CELL DIVISION PROTEIN FTSA-RELATED"/>
    <property type="match status" value="1"/>
</dbReference>
<evidence type="ECO:0000259" key="1">
    <source>
        <dbReference type="SMART" id="SM00842"/>
    </source>
</evidence>
<dbReference type="EMBL" id="PVWK01000127">
    <property type="protein sequence ID" value="PSB25241.1"/>
    <property type="molecule type" value="Genomic_DNA"/>
</dbReference>
<dbReference type="Pfam" id="PF11104">
    <property type="entry name" value="PilM_2"/>
    <property type="match status" value="1"/>
</dbReference>
<evidence type="ECO:0000313" key="3">
    <source>
        <dbReference type="Proteomes" id="UP000239576"/>
    </source>
</evidence>
<dbReference type="Gene3D" id="3.30.420.40">
    <property type="match status" value="2"/>
</dbReference>
<dbReference type="OrthoDB" id="503707at2"/>
<dbReference type="InterPro" id="IPR005883">
    <property type="entry name" value="PilM"/>
</dbReference>
<dbReference type="PANTHER" id="PTHR32432:SF3">
    <property type="entry name" value="ETHANOLAMINE UTILIZATION PROTEIN EUTJ"/>
    <property type="match status" value="1"/>
</dbReference>
<sequence length="371" mass="40226">MVNSLKNLLPGKPKGIGIELAPDRISVAQLRKQGQGFKLGALATVPVPEGLFQEGQITDVVGMAELIQSVLADNKLKVKRVATAIAGGRDTVTRIIPIPAELNDQELREMVLNQEAGLYLPFPREEADVDYQKLGLFVDEDGIEKFQVLLVATRKEITDSYVRTFQQAGLQIDVLEISSFSLIRTIREQLRQFSPQEAVAIVDIEFESTEISIAVDGVPQFSRTVPIGTYQIQSALSRAMNLPPSRSTELLQSMTIPVNPSDSMSGPGKMGGSNPGAAAMLRIIGELADELRRSIDFYLNQGDNLEVAQLLLAGPGGSIGQLDEFFTQRLSLPSSQIDPITALGLEVTQEVPLTQRPGLGVVLGLGLREAR</sequence>
<dbReference type="PIRSF" id="PIRSF019169">
    <property type="entry name" value="PilM"/>
    <property type="match status" value="1"/>
</dbReference>
<dbReference type="NCBIfam" id="TIGR01175">
    <property type="entry name" value="pilM"/>
    <property type="match status" value="1"/>
</dbReference>
<dbReference type="InterPro" id="IPR003494">
    <property type="entry name" value="SHS2_FtsA"/>
</dbReference>